<proteinExistence type="predicted"/>
<sequence>MDIEVTAADIEWADRYGHARVCGHLLRAVDILALEQVGDRRLDGELRRSARERLAADFTERFRRKEAAARADWETRNGRPATVRDCDG</sequence>
<comment type="caution">
    <text evidence="1">The sequence shown here is derived from an EMBL/GenBank/DDBJ whole genome shotgun (WGS) entry which is preliminary data.</text>
</comment>
<reference evidence="1 2" key="1">
    <citation type="journal article" date="2013" name="Stand. Genomic Sci.">
        <title>Genomic Encyclopedia of Type Strains, Phase I: The one thousand microbial genomes (KMG-I) project.</title>
        <authorList>
            <person name="Kyrpides N.C."/>
            <person name="Woyke T."/>
            <person name="Eisen J.A."/>
            <person name="Garrity G."/>
            <person name="Lilburn T.G."/>
            <person name="Beck B.J."/>
            <person name="Whitman W.B."/>
            <person name="Hugenholtz P."/>
            <person name="Klenk H.P."/>
        </authorList>
    </citation>
    <scope>NUCLEOTIDE SEQUENCE [LARGE SCALE GENOMIC DNA]</scope>
    <source>
        <strain evidence="1 2">DSM 45044</strain>
    </source>
</reference>
<gene>
    <name evidence="1" type="ORF">LX16_5191</name>
</gene>
<dbReference type="AlphaFoldDB" id="A0A562ULH0"/>
<dbReference type="EMBL" id="VLLL01000012">
    <property type="protein sequence ID" value="TWJ06455.1"/>
    <property type="molecule type" value="Genomic_DNA"/>
</dbReference>
<protein>
    <submittedName>
        <fullName evidence="1">Uncharacterized protein</fullName>
    </submittedName>
</protein>
<evidence type="ECO:0000313" key="2">
    <source>
        <dbReference type="Proteomes" id="UP000321617"/>
    </source>
</evidence>
<accession>A0A562ULH0</accession>
<name>A0A562ULH0_9ACTN</name>
<dbReference type="Proteomes" id="UP000321617">
    <property type="component" value="Unassembled WGS sequence"/>
</dbReference>
<organism evidence="1 2">
    <name type="scientific">Stackebrandtia albiflava</name>
    <dbReference type="NCBI Taxonomy" id="406432"/>
    <lineage>
        <taxon>Bacteria</taxon>
        <taxon>Bacillati</taxon>
        <taxon>Actinomycetota</taxon>
        <taxon>Actinomycetes</taxon>
        <taxon>Glycomycetales</taxon>
        <taxon>Glycomycetaceae</taxon>
        <taxon>Stackebrandtia</taxon>
    </lineage>
</organism>
<evidence type="ECO:0000313" key="1">
    <source>
        <dbReference type="EMBL" id="TWJ06455.1"/>
    </source>
</evidence>
<keyword evidence="2" id="KW-1185">Reference proteome</keyword>
<dbReference type="RefSeq" id="WP_147144534.1">
    <property type="nucleotide sequence ID" value="NZ_BAABIJ010000002.1"/>
</dbReference>